<accession>A0ABQ4F6I3</accession>
<dbReference type="Proteomes" id="UP000651728">
    <property type="component" value="Unassembled WGS sequence"/>
</dbReference>
<proteinExistence type="predicted"/>
<dbReference type="InterPro" id="IPR036457">
    <property type="entry name" value="PPM-type-like_dom_sf"/>
</dbReference>
<name>A0ABQ4F6I3_9ACTN</name>
<dbReference type="InterPro" id="IPR001932">
    <property type="entry name" value="PPM-type_phosphatase-like_dom"/>
</dbReference>
<evidence type="ECO:0000256" key="1">
    <source>
        <dbReference type="ARBA" id="ARBA00022801"/>
    </source>
</evidence>
<dbReference type="RefSeq" id="WP_204283880.1">
    <property type="nucleotide sequence ID" value="NZ_BAABEJ010000021.1"/>
</dbReference>
<evidence type="ECO:0000313" key="3">
    <source>
        <dbReference type="EMBL" id="GIH30400.1"/>
    </source>
</evidence>
<sequence length="452" mass="47677">MPTWPLGDAVLFYTDGVVEGRRDKEMYGEERLRRLLGASRAMGAAGIAEAIVNEAVAFPSGLPRDDIAVVVLKIPGGAPSPSTPRGRPDALSGRAGPCASLWIMRGTPVRHARAAAARWVAAEAAPAANFAGAFLTGSAAWADPGAVLPPTSDVDVAVVVTDPVAPPKLGKIPFEGVLVEVAYLSWNQIASARDVLASCHLAGAFRSDDPATLIADPTGRLARLRAAVSAGFAERRWVRLRCEDAERRITGGLASLDPGAPFHDQVTAWLFPAGITTHVLLAAGLRNPTVRLRYPAVRDLLQAYGRTDVYEELLGLLGCAHLTRERIGAHLVSMTSAFDAAAAVARTPFPFSSDITEAARPVAVDGSRDLLVRGLHREAVFWIAATYARCLKILAADAPGETGHVAGFADLAADLGAGSPDALRRRARELTAYLPRLRAVAAEIIAANPAIR</sequence>
<keyword evidence="4" id="KW-1185">Reference proteome</keyword>
<reference evidence="3 4" key="1">
    <citation type="submission" date="2021-01" db="EMBL/GenBank/DDBJ databases">
        <title>Whole genome shotgun sequence of Microbispora amethystogenes NBRC 101907.</title>
        <authorList>
            <person name="Komaki H."/>
            <person name="Tamura T."/>
        </authorList>
    </citation>
    <scope>NUCLEOTIDE SEQUENCE [LARGE SCALE GENOMIC DNA]</scope>
    <source>
        <strain evidence="3 4">NBRC 101907</strain>
    </source>
</reference>
<dbReference type="Gene3D" id="3.60.40.10">
    <property type="entry name" value="PPM-type phosphatase domain"/>
    <property type="match status" value="1"/>
</dbReference>
<feature type="domain" description="PPM-type phosphatase" evidence="2">
    <location>
        <begin position="5"/>
        <end position="74"/>
    </location>
</feature>
<dbReference type="PANTHER" id="PTHR43156">
    <property type="entry name" value="STAGE II SPORULATION PROTEIN E-RELATED"/>
    <property type="match status" value="1"/>
</dbReference>
<protein>
    <recommendedName>
        <fullName evidence="2">PPM-type phosphatase domain-containing protein</fullName>
    </recommendedName>
</protein>
<organism evidence="3 4">
    <name type="scientific">Microbispora amethystogenes</name>
    <dbReference type="NCBI Taxonomy" id="1427754"/>
    <lineage>
        <taxon>Bacteria</taxon>
        <taxon>Bacillati</taxon>
        <taxon>Actinomycetota</taxon>
        <taxon>Actinomycetes</taxon>
        <taxon>Streptosporangiales</taxon>
        <taxon>Streptosporangiaceae</taxon>
        <taxon>Microbispora</taxon>
    </lineage>
</organism>
<dbReference type="PANTHER" id="PTHR43156:SF2">
    <property type="entry name" value="STAGE II SPORULATION PROTEIN E"/>
    <property type="match status" value="1"/>
</dbReference>
<keyword evidence="1" id="KW-0378">Hydrolase</keyword>
<comment type="caution">
    <text evidence="3">The sequence shown here is derived from an EMBL/GenBank/DDBJ whole genome shotgun (WGS) entry which is preliminary data.</text>
</comment>
<dbReference type="Pfam" id="PF07228">
    <property type="entry name" value="SpoIIE"/>
    <property type="match status" value="1"/>
</dbReference>
<dbReference type="EMBL" id="BOOB01000003">
    <property type="protein sequence ID" value="GIH30400.1"/>
    <property type="molecule type" value="Genomic_DNA"/>
</dbReference>
<evidence type="ECO:0000259" key="2">
    <source>
        <dbReference type="Pfam" id="PF07228"/>
    </source>
</evidence>
<gene>
    <name evidence="3" type="ORF">Mam01_05640</name>
</gene>
<dbReference type="InterPro" id="IPR052016">
    <property type="entry name" value="Bact_Sigma-Reg"/>
</dbReference>
<evidence type="ECO:0000313" key="4">
    <source>
        <dbReference type="Proteomes" id="UP000651728"/>
    </source>
</evidence>